<protein>
    <submittedName>
        <fullName evidence="2">Uncharacterized protein</fullName>
    </submittedName>
</protein>
<name>A0A2G9YTR2_9BACT</name>
<evidence type="ECO:0000256" key="1">
    <source>
        <dbReference type="SAM" id="Coils"/>
    </source>
</evidence>
<comment type="caution">
    <text evidence="2">The sequence shown here is derived from an EMBL/GenBank/DDBJ whole genome shotgun (WGS) entry which is preliminary data.</text>
</comment>
<dbReference type="EMBL" id="PCRO01000035">
    <property type="protein sequence ID" value="PIP22645.1"/>
    <property type="molecule type" value="Genomic_DNA"/>
</dbReference>
<reference evidence="2 3" key="1">
    <citation type="submission" date="2017-09" db="EMBL/GenBank/DDBJ databases">
        <title>Depth-based differentiation of microbial function through sediment-hosted aquifers and enrichment of novel symbionts in the deep terrestrial subsurface.</title>
        <authorList>
            <person name="Probst A.J."/>
            <person name="Ladd B."/>
            <person name="Jarett J.K."/>
            <person name="Geller-Mcgrath D.E."/>
            <person name="Sieber C.M."/>
            <person name="Emerson J.B."/>
            <person name="Anantharaman K."/>
            <person name="Thomas B.C."/>
            <person name="Malmstrom R."/>
            <person name="Stieglmeier M."/>
            <person name="Klingl A."/>
            <person name="Woyke T."/>
            <person name="Ryan C.M."/>
            <person name="Banfield J.F."/>
        </authorList>
    </citation>
    <scope>NUCLEOTIDE SEQUENCE [LARGE SCALE GENOMIC DNA]</scope>
    <source>
        <strain evidence="2">CG23_combo_of_CG06-09_8_20_14_all_39_17</strain>
    </source>
</reference>
<accession>A0A2G9YTR2</accession>
<evidence type="ECO:0000313" key="3">
    <source>
        <dbReference type="Proteomes" id="UP000229976"/>
    </source>
</evidence>
<feature type="coiled-coil region" evidence="1">
    <location>
        <begin position="49"/>
        <end position="76"/>
    </location>
</feature>
<dbReference type="AlphaFoldDB" id="A0A2G9YTR2"/>
<gene>
    <name evidence="2" type="ORF">COX37_02895</name>
</gene>
<evidence type="ECO:0000313" key="2">
    <source>
        <dbReference type="EMBL" id="PIP22645.1"/>
    </source>
</evidence>
<dbReference type="Proteomes" id="UP000229976">
    <property type="component" value="Unassembled WGS sequence"/>
</dbReference>
<proteinExistence type="predicted"/>
<sequence length="79" mass="9465">MEGKNFENPKNIKKDVETVKGEIRGHLKWVESKLEELTGKRKTWPEHDIEELENSIKDVEETKKGWLEQLKKMEEEKEE</sequence>
<keyword evidence="1" id="KW-0175">Coiled coil</keyword>
<organism evidence="2 3">
    <name type="scientific">Candidatus Nealsonbacteria bacterium CG23_combo_of_CG06-09_8_20_14_all_39_17</name>
    <dbReference type="NCBI Taxonomy" id="1974722"/>
    <lineage>
        <taxon>Bacteria</taxon>
        <taxon>Candidatus Nealsoniibacteriota</taxon>
    </lineage>
</organism>